<dbReference type="PANTHER" id="PTHR42711">
    <property type="entry name" value="ABC TRANSPORTER ATP-BINDING PROTEIN"/>
    <property type="match status" value="1"/>
</dbReference>
<dbReference type="SMART" id="SM00382">
    <property type="entry name" value="AAA"/>
    <property type="match status" value="1"/>
</dbReference>
<evidence type="ECO:0000313" key="8">
    <source>
        <dbReference type="Proteomes" id="UP000757540"/>
    </source>
</evidence>
<organism evidence="7 8">
    <name type="scientific">Isoptericola halotolerans</name>
    <dbReference type="NCBI Taxonomy" id="300560"/>
    <lineage>
        <taxon>Bacteria</taxon>
        <taxon>Bacillati</taxon>
        <taxon>Actinomycetota</taxon>
        <taxon>Actinomycetes</taxon>
        <taxon>Micrococcales</taxon>
        <taxon>Promicromonosporaceae</taxon>
        <taxon>Isoptericola</taxon>
    </lineage>
</organism>
<dbReference type="EMBL" id="JABEZU010000001">
    <property type="protein sequence ID" value="NOV95775.1"/>
    <property type="molecule type" value="Genomic_DNA"/>
</dbReference>
<evidence type="ECO:0000256" key="3">
    <source>
        <dbReference type="ARBA" id="ARBA00022741"/>
    </source>
</evidence>
<gene>
    <name evidence="7" type="ORF">HDG69_000328</name>
</gene>
<dbReference type="Pfam" id="PF00005">
    <property type="entry name" value="ABC_tran"/>
    <property type="match status" value="1"/>
</dbReference>
<sequence length="332" mass="35399">MIRARGLTKTFTRGKDTVEAVKGVDIDVTEGELVAFLGPNGAGKSTTLRMLTSLLQPTAGTASVAGYDVGTHPAQVRARLGFIGQGNGGGFSYQVRDELHNQGRFYGLTPAEYKRRASDLVEALELNGLEKRTVQSLSGGQRRRLDVALGLMNHPPLLFLDEPSTGLDPHSRANLWGHITAMRERYGMTIVLTTHYLDEADDMAERVVVIDHGEIIADARPDVLKREHADDVLTLDVRGGSPDAVRTALAAVVGPGTAHPGEVTVPDDGAPDGPDGLRVRVATSRGADRLPEAIEALRIAGLTTTSATAKQASLDDVFLNLTGRSLREEAAA</sequence>
<evidence type="ECO:0000256" key="4">
    <source>
        <dbReference type="ARBA" id="ARBA00022840"/>
    </source>
</evidence>
<evidence type="ECO:0000256" key="2">
    <source>
        <dbReference type="ARBA" id="ARBA00022448"/>
    </source>
</evidence>
<feature type="domain" description="ABC transporter" evidence="6">
    <location>
        <begin position="2"/>
        <end position="237"/>
    </location>
</feature>
<evidence type="ECO:0000313" key="7">
    <source>
        <dbReference type="EMBL" id="NOV95775.1"/>
    </source>
</evidence>
<name>A0ABX1ZZ14_9MICO</name>
<keyword evidence="8" id="KW-1185">Reference proteome</keyword>
<dbReference type="InterPro" id="IPR050763">
    <property type="entry name" value="ABC_transporter_ATP-binding"/>
</dbReference>
<evidence type="ECO:0000259" key="6">
    <source>
        <dbReference type="PROSITE" id="PS50893"/>
    </source>
</evidence>
<dbReference type="SUPFAM" id="SSF52540">
    <property type="entry name" value="P-loop containing nucleoside triphosphate hydrolases"/>
    <property type="match status" value="1"/>
</dbReference>
<keyword evidence="2" id="KW-0813">Transport</keyword>
<dbReference type="RefSeq" id="WP_171782042.1">
    <property type="nucleotide sequence ID" value="NZ_BAAAML010000002.1"/>
</dbReference>
<protein>
    <submittedName>
        <fullName evidence="7">ABC-2 type transport system ATP-binding protein</fullName>
    </submittedName>
</protein>
<dbReference type="PROSITE" id="PS00211">
    <property type="entry name" value="ABC_TRANSPORTER_1"/>
    <property type="match status" value="1"/>
</dbReference>
<evidence type="ECO:0000256" key="5">
    <source>
        <dbReference type="ARBA" id="ARBA00023251"/>
    </source>
</evidence>
<dbReference type="InterPro" id="IPR003439">
    <property type="entry name" value="ABC_transporter-like_ATP-bd"/>
</dbReference>
<comment type="subcellular location">
    <subcellularLocation>
        <location evidence="1">Cell membrane</location>
        <topology evidence="1">Peripheral membrane protein</topology>
    </subcellularLocation>
</comment>
<dbReference type="PANTHER" id="PTHR42711:SF19">
    <property type="entry name" value="DOXORUBICIN RESISTANCE ATP-BINDING PROTEIN DRRA"/>
    <property type="match status" value="1"/>
</dbReference>
<dbReference type="Gene3D" id="3.40.50.300">
    <property type="entry name" value="P-loop containing nucleotide triphosphate hydrolases"/>
    <property type="match status" value="1"/>
</dbReference>
<dbReference type="Proteomes" id="UP000757540">
    <property type="component" value="Unassembled WGS sequence"/>
</dbReference>
<proteinExistence type="predicted"/>
<keyword evidence="3" id="KW-0547">Nucleotide-binding</keyword>
<dbReference type="InterPro" id="IPR017871">
    <property type="entry name" value="ABC_transporter-like_CS"/>
</dbReference>
<dbReference type="GO" id="GO:0005524">
    <property type="term" value="F:ATP binding"/>
    <property type="evidence" value="ECO:0007669"/>
    <property type="project" value="UniProtKB-KW"/>
</dbReference>
<keyword evidence="5" id="KW-0046">Antibiotic resistance</keyword>
<evidence type="ECO:0000256" key="1">
    <source>
        <dbReference type="ARBA" id="ARBA00004202"/>
    </source>
</evidence>
<comment type="caution">
    <text evidence="7">The sequence shown here is derived from an EMBL/GenBank/DDBJ whole genome shotgun (WGS) entry which is preliminary data.</text>
</comment>
<keyword evidence="4 7" id="KW-0067">ATP-binding</keyword>
<dbReference type="InterPro" id="IPR027417">
    <property type="entry name" value="P-loop_NTPase"/>
</dbReference>
<accession>A0ABX1ZZ14</accession>
<dbReference type="InterPro" id="IPR003593">
    <property type="entry name" value="AAA+_ATPase"/>
</dbReference>
<dbReference type="PROSITE" id="PS50893">
    <property type="entry name" value="ABC_TRANSPORTER_2"/>
    <property type="match status" value="1"/>
</dbReference>
<reference evidence="7 8" key="1">
    <citation type="submission" date="2020-05" db="EMBL/GenBank/DDBJ databases">
        <title>Genomic Encyclopedia of Type Strains, Phase III (KMG-III): the genomes of soil and plant-associated and newly described type strains.</title>
        <authorList>
            <person name="Whitman W."/>
        </authorList>
    </citation>
    <scope>NUCLEOTIDE SEQUENCE [LARGE SCALE GENOMIC DNA]</scope>
    <source>
        <strain evidence="7 8">KCTC 19046</strain>
    </source>
</reference>